<protein>
    <submittedName>
        <fullName evidence="1">Uncharacterized protein</fullName>
    </submittedName>
</protein>
<gene>
    <name evidence="1" type="ORF">MtrunA17_Chr4g0038141</name>
</gene>
<proteinExistence type="predicted"/>
<evidence type="ECO:0000313" key="1">
    <source>
        <dbReference type="EMBL" id="RHN61575.1"/>
    </source>
</evidence>
<dbReference type="EMBL" id="PSQE01000004">
    <property type="protein sequence ID" value="RHN61575.1"/>
    <property type="molecule type" value="Genomic_DNA"/>
</dbReference>
<organism evidence="1 2">
    <name type="scientific">Medicago truncatula</name>
    <name type="common">Barrel medic</name>
    <name type="synonym">Medicago tribuloides</name>
    <dbReference type="NCBI Taxonomy" id="3880"/>
    <lineage>
        <taxon>Eukaryota</taxon>
        <taxon>Viridiplantae</taxon>
        <taxon>Streptophyta</taxon>
        <taxon>Embryophyta</taxon>
        <taxon>Tracheophyta</taxon>
        <taxon>Spermatophyta</taxon>
        <taxon>Magnoliopsida</taxon>
        <taxon>eudicotyledons</taxon>
        <taxon>Gunneridae</taxon>
        <taxon>Pentapetalae</taxon>
        <taxon>rosids</taxon>
        <taxon>fabids</taxon>
        <taxon>Fabales</taxon>
        <taxon>Fabaceae</taxon>
        <taxon>Papilionoideae</taxon>
        <taxon>50 kb inversion clade</taxon>
        <taxon>NPAAA clade</taxon>
        <taxon>Hologalegina</taxon>
        <taxon>IRL clade</taxon>
        <taxon>Trifolieae</taxon>
        <taxon>Medicago</taxon>
    </lineage>
</organism>
<comment type="caution">
    <text evidence="1">The sequence shown here is derived from an EMBL/GenBank/DDBJ whole genome shotgun (WGS) entry which is preliminary data.</text>
</comment>
<reference evidence="2" key="1">
    <citation type="journal article" date="2018" name="Nat. Plants">
        <title>Whole-genome landscape of Medicago truncatula symbiotic genes.</title>
        <authorList>
            <person name="Pecrix Y."/>
            <person name="Staton S.E."/>
            <person name="Sallet E."/>
            <person name="Lelandais-Briere C."/>
            <person name="Moreau S."/>
            <person name="Carrere S."/>
            <person name="Blein T."/>
            <person name="Jardinaud M.F."/>
            <person name="Latrasse D."/>
            <person name="Zouine M."/>
            <person name="Zahm M."/>
            <person name="Kreplak J."/>
            <person name="Mayjonade B."/>
            <person name="Satge C."/>
            <person name="Perez M."/>
            <person name="Cauet S."/>
            <person name="Marande W."/>
            <person name="Chantry-Darmon C."/>
            <person name="Lopez-Roques C."/>
            <person name="Bouchez O."/>
            <person name="Berard A."/>
            <person name="Debelle F."/>
            <person name="Munos S."/>
            <person name="Bendahmane A."/>
            <person name="Berges H."/>
            <person name="Niebel A."/>
            <person name="Buitink J."/>
            <person name="Frugier F."/>
            <person name="Benhamed M."/>
            <person name="Crespi M."/>
            <person name="Gouzy J."/>
            <person name="Gamas P."/>
        </authorList>
    </citation>
    <scope>NUCLEOTIDE SEQUENCE [LARGE SCALE GENOMIC DNA]</scope>
    <source>
        <strain evidence="2">cv. Jemalong A17</strain>
    </source>
</reference>
<evidence type="ECO:0000313" key="2">
    <source>
        <dbReference type="Proteomes" id="UP000265566"/>
    </source>
</evidence>
<sequence>MPFGGSHLFRSDIHHYFLGVPVVLSLGHLEGKKLAYLFQQ</sequence>
<dbReference type="Proteomes" id="UP000265566">
    <property type="component" value="Chromosome 4"/>
</dbReference>
<name>A0A396ICY0_MEDTR</name>
<accession>A0A396ICY0</accession>
<dbReference type="AlphaFoldDB" id="A0A396ICY0"/>
<dbReference type="Gramene" id="rna24053">
    <property type="protein sequence ID" value="RHN61575.1"/>
    <property type="gene ID" value="gene24053"/>
</dbReference>